<evidence type="ECO:0000313" key="2">
    <source>
        <dbReference type="EMBL" id="PIC14784.1"/>
    </source>
</evidence>
<proteinExistence type="predicted"/>
<dbReference type="AlphaFoldDB" id="A0A2G5SI91"/>
<keyword evidence="3" id="KW-1185">Reference proteome</keyword>
<dbReference type="EMBL" id="PDUG01000007">
    <property type="protein sequence ID" value="PIC14784.1"/>
    <property type="molecule type" value="Genomic_DNA"/>
</dbReference>
<feature type="domain" description="Mos1 transposase HTH" evidence="1">
    <location>
        <begin position="19"/>
        <end position="62"/>
    </location>
</feature>
<dbReference type="Pfam" id="PF17906">
    <property type="entry name" value="HTH_48"/>
    <property type="match status" value="1"/>
</dbReference>
<reference evidence="3" key="1">
    <citation type="submission" date="2017-10" db="EMBL/GenBank/DDBJ databases">
        <title>Rapid genome shrinkage in a self-fertile nematode reveals novel sperm competition proteins.</title>
        <authorList>
            <person name="Yin D."/>
            <person name="Schwarz E.M."/>
            <person name="Thomas C.G."/>
            <person name="Felde R.L."/>
            <person name="Korf I.F."/>
            <person name="Cutter A.D."/>
            <person name="Schartner C.M."/>
            <person name="Ralston E.J."/>
            <person name="Meyer B.J."/>
            <person name="Haag E.S."/>
        </authorList>
    </citation>
    <scope>NUCLEOTIDE SEQUENCE [LARGE SCALE GENOMIC DNA]</scope>
    <source>
        <strain evidence="3">JU1422</strain>
    </source>
</reference>
<sequence length="117" mass="14339">MASKLDKATRNDPKTRATFIYYEFQSGKQIFECFKKFCERMGPDYVDYQEFEFWWQRFSAGKFDLDYDRSQEPKYRTISDMPVNIFQKICENLGKNYQEDYRFTLRHVPLATFNKDW</sequence>
<dbReference type="STRING" id="1611254.A0A2G5SI91"/>
<accession>A0A2G5SI91</accession>
<protein>
    <recommendedName>
        <fullName evidence="1">Mos1 transposase HTH domain-containing protein</fullName>
    </recommendedName>
</protein>
<dbReference type="Proteomes" id="UP000230233">
    <property type="component" value="Unassembled WGS sequence"/>
</dbReference>
<dbReference type="OrthoDB" id="8056713at2759"/>
<evidence type="ECO:0000313" key="3">
    <source>
        <dbReference type="Proteomes" id="UP000230233"/>
    </source>
</evidence>
<dbReference type="InterPro" id="IPR041426">
    <property type="entry name" value="Mos1_HTH"/>
</dbReference>
<organism evidence="2 3">
    <name type="scientific">Caenorhabditis nigoni</name>
    <dbReference type="NCBI Taxonomy" id="1611254"/>
    <lineage>
        <taxon>Eukaryota</taxon>
        <taxon>Metazoa</taxon>
        <taxon>Ecdysozoa</taxon>
        <taxon>Nematoda</taxon>
        <taxon>Chromadorea</taxon>
        <taxon>Rhabditida</taxon>
        <taxon>Rhabditina</taxon>
        <taxon>Rhabditomorpha</taxon>
        <taxon>Rhabditoidea</taxon>
        <taxon>Rhabditidae</taxon>
        <taxon>Peloderinae</taxon>
        <taxon>Caenorhabditis</taxon>
    </lineage>
</organism>
<comment type="caution">
    <text evidence="2">The sequence shown here is derived from an EMBL/GenBank/DDBJ whole genome shotgun (WGS) entry which is preliminary data.</text>
</comment>
<evidence type="ECO:0000259" key="1">
    <source>
        <dbReference type="Pfam" id="PF17906"/>
    </source>
</evidence>
<gene>
    <name evidence="2" type="ORF">B9Z55_026971</name>
</gene>
<name>A0A2G5SI91_9PELO</name>